<dbReference type="AlphaFoldDB" id="A0A165Z739"/>
<proteinExistence type="predicted"/>
<organism evidence="3 4">
    <name type="scientific">Methanobrevibacter curvatus</name>
    <dbReference type="NCBI Taxonomy" id="49547"/>
    <lineage>
        <taxon>Archaea</taxon>
        <taxon>Methanobacteriati</taxon>
        <taxon>Methanobacteriota</taxon>
        <taxon>Methanomada group</taxon>
        <taxon>Methanobacteria</taxon>
        <taxon>Methanobacteriales</taxon>
        <taxon>Methanobacteriaceae</taxon>
        <taxon>Methanobrevibacter</taxon>
    </lineage>
</organism>
<dbReference type="PANTHER" id="PTHR30255">
    <property type="entry name" value="SINGLE-STRANDED-DNA-SPECIFIC EXONUCLEASE RECJ"/>
    <property type="match status" value="1"/>
</dbReference>
<dbReference type="Pfam" id="PF21763">
    <property type="entry name" value="DHH_CID"/>
    <property type="match status" value="1"/>
</dbReference>
<dbReference type="Pfam" id="PF02272">
    <property type="entry name" value="DHHA1"/>
    <property type="match status" value="1"/>
</dbReference>
<dbReference type="InterPro" id="IPR053584">
    <property type="entry name" value="RecJ_exonuclease"/>
</dbReference>
<protein>
    <submittedName>
        <fullName evidence="3">DHHA1 domain protein</fullName>
    </submittedName>
</protein>
<dbReference type="EMBL" id="LWMV01000217">
    <property type="protein sequence ID" value="KZX10333.1"/>
    <property type="molecule type" value="Genomic_DNA"/>
</dbReference>
<reference evidence="3 4" key="1">
    <citation type="submission" date="2016-04" db="EMBL/GenBank/DDBJ databases">
        <title>Genome sequence of Methanobrevibacter curvatus DSM 11111.</title>
        <authorList>
            <person name="Poehlein A."/>
            <person name="Seedorf H."/>
            <person name="Daniel R."/>
        </authorList>
    </citation>
    <scope>NUCLEOTIDE SEQUENCE [LARGE SCALE GENOMIC DNA]</scope>
    <source>
        <strain evidence="3 4">DSM 11111</strain>
    </source>
</reference>
<comment type="caution">
    <text evidence="3">The sequence shown here is derived from an EMBL/GenBank/DDBJ whole genome shotgun (WGS) entry which is preliminary data.</text>
</comment>
<sequence>MVNEKTDNITQIITEIPKSMGDLYKKAKEIIETSKNIKIYSHNDCDGISAGAILSILLDRLGKEHEIEIISLDKLENLKITHELTIFSDLASGQNIDKNAHDDSKFIILDHHPPIRDINYNDNVNYSFLEINSNHHGIDGSHYVCGGGLSYLLAREFGFKDLSWIGVLAAVGDMQNGRSGKLEGLNSLILNDAVDQGYVDIISDLSLYGRQTRPLFVALSFFSDVILPITNNKREAIALLEKLDIPVKNQYGSRTLSDLTNIEKKKLFSTIMAMLSKSVPGKYVKYIPRLVSADSYEFLMEENKTFLRDASEFSTAMNACTRNNREDIALRILKGDRLEALDELEVVSKVHKQYLAQNIQRIQDQKLIVQDENIQYFNGEGIKSSVVGTVAGMILSYGDWKKPIIGFTRVSDENKDWKVSLRCSRLLAFDGIHFGNIIRDISQKIGGNGGGHSVACGAYIPYEKKDDFLSLLNQKLEGLISK</sequence>
<evidence type="ECO:0000259" key="2">
    <source>
        <dbReference type="Pfam" id="PF21763"/>
    </source>
</evidence>
<dbReference type="STRING" id="49547.MBCUR_18350"/>
<dbReference type="PANTHER" id="PTHR30255:SF3">
    <property type="entry name" value="SINGLE-STRANDED-DNA-SPECIFIC EXONUCLEASE RECJ"/>
    <property type="match status" value="1"/>
</dbReference>
<accession>A0A165Z739</accession>
<dbReference type="Gene3D" id="3.10.310.30">
    <property type="match status" value="1"/>
</dbReference>
<dbReference type="PATRIC" id="fig|49547.3.peg.1938"/>
<keyword evidence="4" id="KW-1185">Reference proteome</keyword>
<dbReference type="InterPro" id="IPR003156">
    <property type="entry name" value="DHHA1_dom"/>
</dbReference>
<gene>
    <name evidence="3" type="ORF">MBCUR_18350</name>
</gene>
<dbReference type="Gene3D" id="3.90.1640.30">
    <property type="match status" value="1"/>
</dbReference>
<evidence type="ECO:0000313" key="4">
    <source>
        <dbReference type="Proteomes" id="UP000077245"/>
    </source>
</evidence>
<feature type="domain" description="DHHA1" evidence="1">
    <location>
        <begin position="375"/>
        <end position="477"/>
    </location>
</feature>
<name>A0A165Z739_9EURY</name>
<evidence type="ECO:0000313" key="3">
    <source>
        <dbReference type="EMBL" id="KZX10333.1"/>
    </source>
</evidence>
<evidence type="ECO:0000259" key="1">
    <source>
        <dbReference type="Pfam" id="PF02272"/>
    </source>
</evidence>
<feature type="domain" description="DHH-CID" evidence="2">
    <location>
        <begin position="207"/>
        <end position="283"/>
    </location>
</feature>
<dbReference type="InterPro" id="IPR051673">
    <property type="entry name" value="SSDNA_exonuclease_RecJ"/>
</dbReference>
<dbReference type="Proteomes" id="UP000077245">
    <property type="component" value="Unassembled WGS sequence"/>
</dbReference>
<dbReference type="GO" id="GO:0003676">
    <property type="term" value="F:nucleic acid binding"/>
    <property type="evidence" value="ECO:0007669"/>
    <property type="project" value="InterPro"/>
</dbReference>
<dbReference type="NCBIfam" id="NF040701">
    <property type="entry name" value="RecJ_Meth"/>
    <property type="match status" value="1"/>
</dbReference>
<dbReference type="InterPro" id="IPR048515">
    <property type="entry name" value="DHH_CID"/>
</dbReference>
<dbReference type="InterPro" id="IPR038763">
    <property type="entry name" value="DHH_sf"/>
</dbReference>
<dbReference type="SUPFAM" id="SSF64182">
    <property type="entry name" value="DHH phosphoesterases"/>
    <property type="match status" value="1"/>
</dbReference>